<dbReference type="Proteomes" id="UP000271098">
    <property type="component" value="Unassembled WGS sequence"/>
</dbReference>
<accession>A0A183E178</accession>
<evidence type="ECO:0000313" key="2">
    <source>
        <dbReference type="Proteomes" id="UP000271098"/>
    </source>
</evidence>
<name>A0A183E178_9BILA</name>
<dbReference type="OrthoDB" id="5797712at2759"/>
<keyword evidence="2" id="KW-1185">Reference proteome</keyword>
<organism evidence="3">
    <name type="scientific">Gongylonema pulchrum</name>
    <dbReference type="NCBI Taxonomy" id="637853"/>
    <lineage>
        <taxon>Eukaryota</taxon>
        <taxon>Metazoa</taxon>
        <taxon>Ecdysozoa</taxon>
        <taxon>Nematoda</taxon>
        <taxon>Chromadorea</taxon>
        <taxon>Rhabditida</taxon>
        <taxon>Spirurina</taxon>
        <taxon>Spiruromorpha</taxon>
        <taxon>Spiruroidea</taxon>
        <taxon>Gongylonematidae</taxon>
        <taxon>Gongylonema</taxon>
    </lineage>
</organism>
<dbReference type="EMBL" id="UYRT01081581">
    <property type="protein sequence ID" value="VDN24655.1"/>
    <property type="molecule type" value="Genomic_DNA"/>
</dbReference>
<protein>
    <submittedName>
        <fullName evidence="1 3">Uncharacterized protein</fullName>
    </submittedName>
</protein>
<reference evidence="3" key="1">
    <citation type="submission" date="2016-06" db="UniProtKB">
        <authorList>
            <consortium name="WormBaseParasite"/>
        </authorList>
    </citation>
    <scope>IDENTIFICATION</scope>
</reference>
<gene>
    <name evidence="1" type="ORF">GPUH_LOCUS14719</name>
</gene>
<dbReference type="AlphaFoldDB" id="A0A183E178"/>
<reference evidence="1 2" key="2">
    <citation type="submission" date="2018-11" db="EMBL/GenBank/DDBJ databases">
        <authorList>
            <consortium name="Pathogen Informatics"/>
        </authorList>
    </citation>
    <scope>NUCLEOTIDE SEQUENCE [LARGE SCALE GENOMIC DNA]</scope>
</reference>
<proteinExistence type="predicted"/>
<evidence type="ECO:0000313" key="3">
    <source>
        <dbReference type="WBParaSite" id="GPUH_0001473801-mRNA-1"/>
    </source>
</evidence>
<dbReference type="WBParaSite" id="GPUH_0001473801-mRNA-1">
    <property type="protein sequence ID" value="GPUH_0001473801-mRNA-1"/>
    <property type="gene ID" value="GPUH_0001473801"/>
</dbReference>
<sequence>MLQFGAWLNSKERLQQKWLHDSDAWPHAFGKLDEATAWMFSKLSCIKFTRSFELTGQVSDDGGLVFTFYIKRIALSNEIIYFNMREAVDVKSIFAIFFPELVPYKGPAQGKEARKTENVEGFLNSLPHETLVNWEICTNDIVAVLRPYQKWLHDSDAWPHAFGKLDETTAWMFSKLSCIKSTRSFELTGQASDDGGLVFTFYVKRIALSNEVIYFNMREAVDVKSIFAIFFPELVPYKGPAQGKEARKTENVEGFLNSLPHETPVNWEICTTDIVAVLRPYQLLLVQEDAVRFMISREDISRPATVNIENEFIILPTIPKILYSPTCGAMSLCLEKPSYSIPPGL</sequence>
<evidence type="ECO:0000313" key="1">
    <source>
        <dbReference type="EMBL" id="VDN24655.1"/>
    </source>
</evidence>